<feature type="signal peptide" evidence="1">
    <location>
        <begin position="1"/>
        <end position="18"/>
    </location>
</feature>
<evidence type="ECO:0000256" key="1">
    <source>
        <dbReference type="SAM" id="SignalP"/>
    </source>
</evidence>
<reference evidence="2 3" key="1">
    <citation type="submission" date="2016-08" db="EMBL/GenBank/DDBJ databases">
        <title>Genomes of anaerobic fungi encode conserved fungal cellulosomes for biomass hydrolysis.</title>
        <authorList>
            <consortium name="DOE Joint Genome Institute"/>
            <person name="Haitjema C.H."/>
            <person name="Gilmore S.P."/>
            <person name="Henske J.K."/>
            <person name="Solomon K.V."/>
            <person name="De Groot R."/>
            <person name="Kuo A."/>
            <person name="Mondo S.J."/>
            <person name="Salamov A.A."/>
            <person name="Labutti K."/>
            <person name="Zhao Z."/>
            <person name="Chiniquy J."/>
            <person name="Barry K."/>
            <person name="Brewer H.M."/>
            <person name="Purvine S.O."/>
            <person name="Wright A.T."/>
            <person name="Boxma B."/>
            <person name="Van Alen T."/>
            <person name="Hackstein J.H."/>
            <person name="Baker S.E."/>
            <person name="Grigoriev I.V."/>
            <person name="O'Malley M.A."/>
        </authorList>
    </citation>
    <scope>NUCLEOTIDE SEQUENCE [LARGE SCALE GENOMIC DNA]</scope>
    <source>
        <strain evidence="3">finn</strain>
    </source>
</reference>
<sequence>MNVIKFILLFSLIFKTFCSIHNTAAEEFALLILAAADDDGNVDSFGLNNLGSLLDDIADSTVVEINVSTTGTPLMLNIKDIVPNLRNGQITFSELHRLAENIYNAHFPQGQNPIDIINNYDIINYLTTPVNNNAGNNNAGNNNNAESIKMLDGSMSKEIFYPPIINQNNRIFNYIRNHNVNQLIHPNVNAQGNAQPNLQILAQSIDINNPNNQYTTSSQSPAYVNRERLFRAITAQCIKSYSTCKDKYFTQNHNTNDINFYIVTSTDNNGITRHSFIIDDSLNHKLAHPFTLKETNNNNDITYVEDNSYSSTEITYNDIVNRNNGYQKLYTPNDVTQNGIGLISKIGTEIDNNGHLYQPNQYYINDNKLNQNALSARIASNTLINSKR</sequence>
<evidence type="ECO:0000313" key="2">
    <source>
        <dbReference type="EMBL" id="ORX49026.1"/>
    </source>
</evidence>
<reference evidence="2 3" key="2">
    <citation type="submission" date="2016-08" db="EMBL/GenBank/DDBJ databases">
        <title>Pervasive Adenine N6-methylation of Active Genes in Fungi.</title>
        <authorList>
            <consortium name="DOE Joint Genome Institute"/>
            <person name="Mondo S.J."/>
            <person name="Dannebaum R.O."/>
            <person name="Kuo R.C."/>
            <person name="Labutti K."/>
            <person name="Haridas S."/>
            <person name="Kuo A."/>
            <person name="Salamov A."/>
            <person name="Ahrendt S.R."/>
            <person name="Lipzen A."/>
            <person name="Sullivan W."/>
            <person name="Andreopoulos W.B."/>
            <person name="Clum A."/>
            <person name="Lindquist E."/>
            <person name="Daum C."/>
            <person name="Ramamoorthy G.K."/>
            <person name="Gryganskyi A."/>
            <person name="Culley D."/>
            <person name="Magnuson J.K."/>
            <person name="James T.Y."/>
            <person name="O'Malley M.A."/>
            <person name="Stajich J.E."/>
            <person name="Spatafora J.W."/>
            <person name="Visel A."/>
            <person name="Grigoriev I.V."/>
        </authorList>
    </citation>
    <scope>NUCLEOTIDE SEQUENCE [LARGE SCALE GENOMIC DNA]</scope>
    <source>
        <strain evidence="3">finn</strain>
    </source>
</reference>
<dbReference type="AlphaFoldDB" id="A0A1Y1V7C4"/>
<dbReference type="OrthoDB" id="10560022at2759"/>
<protein>
    <submittedName>
        <fullName evidence="2">Uncharacterized protein</fullName>
    </submittedName>
</protein>
<keyword evidence="3" id="KW-1185">Reference proteome</keyword>
<accession>A0A1Y1V7C4</accession>
<dbReference type="Proteomes" id="UP000193719">
    <property type="component" value="Unassembled WGS sequence"/>
</dbReference>
<gene>
    <name evidence="2" type="ORF">BCR36DRAFT_413021</name>
</gene>
<comment type="caution">
    <text evidence="2">The sequence shown here is derived from an EMBL/GenBank/DDBJ whole genome shotgun (WGS) entry which is preliminary data.</text>
</comment>
<feature type="chain" id="PRO_5013186285" evidence="1">
    <location>
        <begin position="19"/>
        <end position="388"/>
    </location>
</feature>
<proteinExistence type="predicted"/>
<evidence type="ECO:0000313" key="3">
    <source>
        <dbReference type="Proteomes" id="UP000193719"/>
    </source>
</evidence>
<organism evidence="2 3">
    <name type="scientific">Piromyces finnis</name>
    <dbReference type="NCBI Taxonomy" id="1754191"/>
    <lineage>
        <taxon>Eukaryota</taxon>
        <taxon>Fungi</taxon>
        <taxon>Fungi incertae sedis</taxon>
        <taxon>Chytridiomycota</taxon>
        <taxon>Chytridiomycota incertae sedis</taxon>
        <taxon>Neocallimastigomycetes</taxon>
        <taxon>Neocallimastigales</taxon>
        <taxon>Neocallimastigaceae</taxon>
        <taxon>Piromyces</taxon>
    </lineage>
</organism>
<name>A0A1Y1V7C4_9FUNG</name>
<keyword evidence="1" id="KW-0732">Signal</keyword>
<dbReference type="EMBL" id="MCFH01000025">
    <property type="protein sequence ID" value="ORX49026.1"/>
    <property type="molecule type" value="Genomic_DNA"/>
</dbReference>